<evidence type="ECO:0000256" key="2">
    <source>
        <dbReference type="ARBA" id="ARBA00022840"/>
    </source>
</evidence>
<protein>
    <submittedName>
        <fullName evidence="6">Kinase-like domain-containing protein</fullName>
    </submittedName>
</protein>
<dbReference type="InterPro" id="IPR000719">
    <property type="entry name" value="Prot_kinase_dom"/>
</dbReference>
<keyword evidence="7" id="KW-1185">Reference proteome</keyword>
<feature type="region of interest" description="Disordered" evidence="4">
    <location>
        <begin position="32"/>
        <end position="121"/>
    </location>
</feature>
<feature type="compositionally biased region" description="Polar residues" evidence="4">
    <location>
        <begin position="46"/>
        <end position="67"/>
    </location>
</feature>
<dbReference type="PROSITE" id="PS00108">
    <property type="entry name" value="PROTEIN_KINASE_ST"/>
    <property type="match status" value="1"/>
</dbReference>
<dbReference type="Proteomes" id="UP001448207">
    <property type="component" value="Unassembled WGS sequence"/>
</dbReference>
<name>A0ABR3AQQ1_PHYBL</name>
<evidence type="ECO:0000256" key="3">
    <source>
        <dbReference type="PROSITE-ProRule" id="PRU10141"/>
    </source>
</evidence>
<dbReference type="PROSITE" id="PS00107">
    <property type="entry name" value="PROTEIN_KINASE_ATP"/>
    <property type="match status" value="1"/>
</dbReference>
<dbReference type="InterPro" id="IPR011009">
    <property type="entry name" value="Kinase-like_dom_sf"/>
</dbReference>
<dbReference type="PANTHER" id="PTHR24346">
    <property type="entry name" value="MAP/MICROTUBULE AFFINITY-REGULATING KINASE"/>
    <property type="match status" value="1"/>
</dbReference>
<evidence type="ECO:0000256" key="4">
    <source>
        <dbReference type="SAM" id="MobiDB-lite"/>
    </source>
</evidence>
<dbReference type="InterPro" id="IPR017441">
    <property type="entry name" value="Protein_kinase_ATP_BS"/>
</dbReference>
<feature type="binding site" evidence="3">
    <location>
        <position position="246"/>
    </location>
    <ligand>
        <name>ATP</name>
        <dbReference type="ChEBI" id="CHEBI:30616"/>
    </ligand>
</feature>
<evidence type="ECO:0000313" key="6">
    <source>
        <dbReference type="EMBL" id="KAL0078527.1"/>
    </source>
</evidence>
<comment type="caution">
    <text evidence="6">The sequence shown here is derived from an EMBL/GenBank/DDBJ whole genome shotgun (WGS) entry which is preliminary data.</text>
</comment>
<dbReference type="Pfam" id="PF00069">
    <property type="entry name" value="Pkinase"/>
    <property type="match status" value="1"/>
</dbReference>
<proteinExistence type="predicted"/>
<reference evidence="6 7" key="1">
    <citation type="submission" date="2024-04" db="EMBL/GenBank/DDBJ databases">
        <title>Symmetric and asymmetric DNA N6-adenine methylation regulates different biological responses in Mucorales.</title>
        <authorList>
            <consortium name="Lawrence Berkeley National Laboratory"/>
            <person name="Lax C."/>
            <person name="Mondo S.J."/>
            <person name="Osorio-Concepcion M."/>
            <person name="Muszewska A."/>
            <person name="Corrochano-Luque M."/>
            <person name="Gutierrez G."/>
            <person name="Riley R."/>
            <person name="Lipzen A."/>
            <person name="Guo J."/>
            <person name="Hundley H."/>
            <person name="Amirebrahimi M."/>
            <person name="Ng V."/>
            <person name="Lorenzo-Gutierrez D."/>
            <person name="Binder U."/>
            <person name="Yang J."/>
            <person name="Song Y."/>
            <person name="Canovas D."/>
            <person name="Navarro E."/>
            <person name="Freitag M."/>
            <person name="Gabaldon T."/>
            <person name="Grigoriev I.V."/>
            <person name="Corrochano L.M."/>
            <person name="Nicolas F.E."/>
            <person name="Garre V."/>
        </authorList>
    </citation>
    <scope>NUCLEOTIDE SEQUENCE [LARGE SCALE GENOMIC DNA]</scope>
    <source>
        <strain evidence="6 7">L51</strain>
    </source>
</reference>
<accession>A0ABR3AQQ1</accession>
<keyword evidence="1 3" id="KW-0547">Nucleotide-binding</keyword>
<dbReference type="SUPFAM" id="SSF56112">
    <property type="entry name" value="Protein kinase-like (PK-like)"/>
    <property type="match status" value="1"/>
</dbReference>
<evidence type="ECO:0000259" key="5">
    <source>
        <dbReference type="PROSITE" id="PS50011"/>
    </source>
</evidence>
<organism evidence="6 7">
    <name type="scientific">Phycomyces blakesleeanus</name>
    <dbReference type="NCBI Taxonomy" id="4837"/>
    <lineage>
        <taxon>Eukaryota</taxon>
        <taxon>Fungi</taxon>
        <taxon>Fungi incertae sedis</taxon>
        <taxon>Mucoromycota</taxon>
        <taxon>Mucoromycotina</taxon>
        <taxon>Mucoromycetes</taxon>
        <taxon>Mucorales</taxon>
        <taxon>Phycomycetaceae</taxon>
        <taxon>Phycomyces</taxon>
    </lineage>
</organism>
<dbReference type="EMBL" id="JBCLYO010000024">
    <property type="protein sequence ID" value="KAL0078527.1"/>
    <property type="molecule type" value="Genomic_DNA"/>
</dbReference>
<evidence type="ECO:0000256" key="1">
    <source>
        <dbReference type="ARBA" id="ARBA00022741"/>
    </source>
</evidence>
<keyword evidence="2 3" id="KW-0067">ATP-binding</keyword>
<sequence length="548" mass="62512">MSNPESKHIAFPKVTKDLENVRISPMKLFHHHSHKHQFENIPFNVSRPSSPKSPSGTIDSQRSSPTISEADRNSLPTPTSPHFPDNDNDNDNDDDLKRRAEPIRNSVTEDHAAELPAVRKTSRHYSLPTTVGLEHTPDQFVFKKPEYGNQYNSTHFHHKEKKETIIKDFKRLFHTSSNKKKDYNADNSSIRSGSIYTTNSDISFANEFNRDLEGRYGKWGRFVGKGSGGSVRLIRRSTDNKTFAVKQFRQRSPNESIKEYTKKVTAEFCIGSILHHCNIIEALDIIQEGNSFFEIMEFAPNDMFSIVMSGRMSPKEVDCCYRQFLDGVAYLQSMGIAHRDLKLDNMVLDERGIVKIIDFGCATVIRHPYEKTNRMCSGLCGSDPYIAPEQYSKSEYDASLTDVWSCGIIFICMSIRRFPWRIAIPDKDKTYSDYLRTCLSGTGIVQIFQLLPGYSRNIISRMLAPDPDKRWTLDQALGDSWLANIDTCTVEHPTQAHKHHLLFRPSHEIMEERGNISLLPSSFGLPAEAADSSGKHKRLHIPMKNRNH</sequence>
<feature type="domain" description="Protein kinase" evidence="5">
    <location>
        <begin position="217"/>
        <end position="482"/>
    </location>
</feature>
<dbReference type="PANTHER" id="PTHR24346:SF51">
    <property type="entry name" value="PAS DOMAIN-CONTAINING SERINE_THREONINE-PROTEIN KINASE"/>
    <property type="match status" value="1"/>
</dbReference>
<dbReference type="Gene3D" id="1.10.510.10">
    <property type="entry name" value="Transferase(Phosphotransferase) domain 1"/>
    <property type="match status" value="1"/>
</dbReference>
<evidence type="ECO:0000313" key="7">
    <source>
        <dbReference type="Proteomes" id="UP001448207"/>
    </source>
</evidence>
<dbReference type="InterPro" id="IPR008271">
    <property type="entry name" value="Ser/Thr_kinase_AS"/>
</dbReference>
<gene>
    <name evidence="6" type="ORF">J3Q64DRAFT_1682975</name>
</gene>
<feature type="compositionally biased region" description="Basic and acidic residues" evidence="4">
    <location>
        <begin position="95"/>
        <end position="113"/>
    </location>
</feature>
<dbReference type="PROSITE" id="PS50011">
    <property type="entry name" value="PROTEIN_KINASE_DOM"/>
    <property type="match status" value="1"/>
</dbReference>
<dbReference type="SMART" id="SM00220">
    <property type="entry name" value="S_TKc"/>
    <property type="match status" value="1"/>
</dbReference>
<dbReference type="CDD" id="cd13994">
    <property type="entry name" value="STKc_HAL4_like"/>
    <property type="match status" value="1"/>
</dbReference>